<dbReference type="GO" id="GO:0005886">
    <property type="term" value="C:plasma membrane"/>
    <property type="evidence" value="ECO:0007669"/>
    <property type="project" value="TreeGrafter"/>
</dbReference>
<accession>A0AAW1VC42</accession>
<reference evidence="2 3" key="1">
    <citation type="submission" date="2023-03" db="EMBL/GenBank/DDBJ databases">
        <title>Genome insight into feeding habits of ladybird beetles.</title>
        <authorList>
            <person name="Li H.-S."/>
            <person name="Huang Y.-H."/>
            <person name="Pang H."/>
        </authorList>
    </citation>
    <scope>NUCLEOTIDE SEQUENCE [LARGE SCALE GENOMIC DNA]</scope>
    <source>
        <strain evidence="2">SYSU_2023b</strain>
        <tissue evidence="2">Whole body</tissue>
    </source>
</reference>
<dbReference type="GO" id="GO:0030659">
    <property type="term" value="C:cytoplasmic vesicle membrane"/>
    <property type="evidence" value="ECO:0007669"/>
    <property type="project" value="TreeGrafter"/>
</dbReference>
<evidence type="ECO:0000256" key="1">
    <source>
        <dbReference type="SAM" id="Phobius"/>
    </source>
</evidence>
<dbReference type="PANTHER" id="PTHR10796">
    <property type="entry name" value="PATCHED-RELATED"/>
    <property type="match status" value="1"/>
</dbReference>
<feature type="transmembrane region" description="Helical" evidence="1">
    <location>
        <begin position="29"/>
        <end position="46"/>
    </location>
</feature>
<dbReference type="PANTHER" id="PTHR10796:SF92">
    <property type="entry name" value="PATCHED-RELATED, ISOFORM A"/>
    <property type="match status" value="1"/>
</dbReference>
<dbReference type="AlphaFoldDB" id="A0AAW1VC42"/>
<keyword evidence="1" id="KW-0812">Transmembrane</keyword>
<comment type="caution">
    <text evidence="2">The sequence shown here is derived from an EMBL/GenBank/DDBJ whole genome shotgun (WGS) entry which is preliminary data.</text>
</comment>
<sequence>MFMAGIRCVDHFLNRSFYELGLLVGKHPGYFLIIPILLTLLGITGVQQMHNNIDPEYLFSPVNGPGKYERAVAEEFFKTNYTSRFNVARITRAGEWTYKYTYSFIF</sequence>
<dbReference type="InterPro" id="IPR051697">
    <property type="entry name" value="Patched_domain-protein"/>
</dbReference>
<gene>
    <name evidence="2" type="ORF">WA026_006955</name>
</gene>
<keyword evidence="3" id="KW-1185">Reference proteome</keyword>
<organism evidence="2 3">
    <name type="scientific">Henosepilachna vigintioctopunctata</name>
    <dbReference type="NCBI Taxonomy" id="420089"/>
    <lineage>
        <taxon>Eukaryota</taxon>
        <taxon>Metazoa</taxon>
        <taxon>Ecdysozoa</taxon>
        <taxon>Arthropoda</taxon>
        <taxon>Hexapoda</taxon>
        <taxon>Insecta</taxon>
        <taxon>Pterygota</taxon>
        <taxon>Neoptera</taxon>
        <taxon>Endopterygota</taxon>
        <taxon>Coleoptera</taxon>
        <taxon>Polyphaga</taxon>
        <taxon>Cucujiformia</taxon>
        <taxon>Coccinelloidea</taxon>
        <taxon>Coccinellidae</taxon>
        <taxon>Epilachninae</taxon>
        <taxon>Epilachnini</taxon>
        <taxon>Henosepilachna</taxon>
    </lineage>
</organism>
<dbReference type="EMBL" id="JARQZJ010000123">
    <property type="protein sequence ID" value="KAK9889580.1"/>
    <property type="molecule type" value="Genomic_DNA"/>
</dbReference>
<proteinExistence type="predicted"/>
<name>A0AAW1VC42_9CUCU</name>
<dbReference type="Proteomes" id="UP001431783">
    <property type="component" value="Unassembled WGS sequence"/>
</dbReference>
<evidence type="ECO:0000313" key="3">
    <source>
        <dbReference type="Proteomes" id="UP001431783"/>
    </source>
</evidence>
<keyword evidence="1" id="KW-1133">Transmembrane helix</keyword>
<protein>
    <submittedName>
        <fullName evidence="2">Uncharacterized protein</fullName>
    </submittedName>
</protein>
<keyword evidence="1" id="KW-0472">Membrane</keyword>
<evidence type="ECO:0000313" key="2">
    <source>
        <dbReference type="EMBL" id="KAK9889580.1"/>
    </source>
</evidence>